<dbReference type="SMART" id="SM00382">
    <property type="entry name" value="AAA"/>
    <property type="match status" value="1"/>
</dbReference>
<evidence type="ECO:0000313" key="10">
    <source>
        <dbReference type="Proteomes" id="UP000289411"/>
    </source>
</evidence>
<dbReference type="NCBIfam" id="TIGR01727">
    <property type="entry name" value="oligo_HPY"/>
    <property type="match status" value="1"/>
</dbReference>
<accession>A0A4Q2RF39</accession>
<comment type="caution">
    <text evidence="9">The sequence shown here is derived from an EMBL/GenBank/DDBJ whole genome shotgun (WGS) entry which is preliminary data.</text>
</comment>
<evidence type="ECO:0000256" key="4">
    <source>
        <dbReference type="ARBA" id="ARBA00022475"/>
    </source>
</evidence>
<organism evidence="9 10">
    <name type="scientific">Lichenibacterium ramalinae</name>
    <dbReference type="NCBI Taxonomy" id="2316527"/>
    <lineage>
        <taxon>Bacteria</taxon>
        <taxon>Pseudomonadati</taxon>
        <taxon>Pseudomonadota</taxon>
        <taxon>Alphaproteobacteria</taxon>
        <taxon>Hyphomicrobiales</taxon>
        <taxon>Lichenihabitantaceae</taxon>
        <taxon>Lichenibacterium</taxon>
    </lineage>
</organism>
<dbReference type="InterPro" id="IPR003593">
    <property type="entry name" value="AAA+_ATPase"/>
</dbReference>
<dbReference type="InterPro" id="IPR013563">
    <property type="entry name" value="Oligopep_ABC_C"/>
</dbReference>
<dbReference type="PANTHER" id="PTHR43297:SF2">
    <property type="entry name" value="DIPEPTIDE TRANSPORT ATP-BINDING PROTEIN DPPD"/>
    <property type="match status" value="1"/>
</dbReference>
<dbReference type="InterPro" id="IPR017871">
    <property type="entry name" value="ABC_transporter-like_CS"/>
</dbReference>
<evidence type="ECO:0000259" key="8">
    <source>
        <dbReference type="PROSITE" id="PS50893"/>
    </source>
</evidence>
<dbReference type="CDD" id="cd03257">
    <property type="entry name" value="ABC_NikE_OppD_transporters"/>
    <property type="match status" value="1"/>
</dbReference>
<gene>
    <name evidence="9" type="ORF">D3272_14020</name>
</gene>
<comment type="subcellular location">
    <subcellularLocation>
        <location evidence="1">Cell inner membrane</location>
        <topology evidence="1">Peripheral membrane protein</topology>
    </subcellularLocation>
</comment>
<keyword evidence="4" id="KW-1003">Cell membrane</keyword>
<dbReference type="Proteomes" id="UP000289411">
    <property type="component" value="Unassembled WGS sequence"/>
</dbReference>
<evidence type="ECO:0000256" key="5">
    <source>
        <dbReference type="ARBA" id="ARBA00022741"/>
    </source>
</evidence>
<dbReference type="PROSITE" id="PS00211">
    <property type="entry name" value="ABC_TRANSPORTER_1"/>
    <property type="match status" value="1"/>
</dbReference>
<dbReference type="PROSITE" id="PS50893">
    <property type="entry name" value="ABC_TRANSPORTER_2"/>
    <property type="match status" value="1"/>
</dbReference>
<dbReference type="Pfam" id="PF08352">
    <property type="entry name" value="oligo_HPY"/>
    <property type="match status" value="1"/>
</dbReference>
<evidence type="ECO:0000256" key="3">
    <source>
        <dbReference type="ARBA" id="ARBA00022448"/>
    </source>
</evidence>
<dbReference type="GO" id="GO:0005524">
    <property type="term" value="F:ATP binding"/>
    <property type="evidence" value="ECO:0007669"/>
    <property type="project" value="UniProtKB-KW"/>
</dbReference>
<dbReference type="InterPro" id="IPR027417">
    <property type="entry name" value="P-loop_NTPase"/>
</dbReference>
<keyword evidence="5" id="KW-0547">Nucleotide-binding</keyword>
<dbReference type="InterPro" id="IPR050388">
    <property type="entry name" value="ABC_Ni/Peptide_Import"/>
</dbReference>
<proteinExistence type="inferred from homology"/>
<dbReference type="GO" id="GO:0055085">
    <property type="term" value="P:transmembrane transport"/>
    <property type="evidence" value="ECO:0007669"/>
    <property type="project" value="UniProtKB-ARBA"/>
</dbReference>
<keyword evidence="10" id="KW-1185">Reference proteome</keyword>
<sequence length="338" mass="36538">MSLLDIQNLRVRFATRGGAFTAVDGVDLAVDPREIVAVVGESGSGKSVAMLAVMGLLPWTATVEADRMSFDGIDLLGLSAKARRRIIGRDIAMIFQEPMSSLNPCFTVGFQIREMLKAHTGLDRAGRQARAIELLAKVGIPEPERRLKSYPHQMSGGMSQRVMIAMAISCDPKLLIADEPTTALDVTIQAQILDLLAQLQRDTGMGLVLITHDMGVVAEVAHRVLVQYAGRPVETNGAEALFADRHHPYTEALLAALPERASARRLPAIPGVVPGQFDRPKACVFSPRCRFAFDLCREVAPTPAGPELGRALCHIPLVDGVPTPVRAEAYRLRQGVPA</sequence>
<keyword evidence="6 9" id="KW-0067">ATP-binding</keyword>
<evidence type="ECO:0000313" key="9">
    <source>
        <dbReference type="EMBL" id="RYB04133.1"/>
    </source>
</evidence>
<dbReference type="PANTHER" id="PTHR43297">
    <property type="entry name" value="OLIGOPEPTIDE TRANSPORT ATP-BINDING PROTEIN APPD"/>
    <property type="match status" value="1"/>
</dbReference>
<dbReference type="Gene3D" id="3.40.50.300">
    <property type="entry name" value="P-loop containing nucleotide triphosphate hydrolases"/>
    <property type="match status" value="1"/>
</dbReference>
<dbReference type="GO" id="GO:0015833">
    <property type="term" value="P:peptide transport"/>
    <property type="evidence" value="ECO:0007669"/>
    <property type="project" value="InterPro"/>
</dbReference>
<comment type="similarity">
    <text evidence="2">Belongs to the ABC transporter superfamily.</text>
</comment>
<evidence type="ECO:0000256" key="1">
    <source>
        <dbReference type="ARBA" id="ARBA00004417"/>
    </source>
</evidence>
<dbReference type="AlphaFoldDB" id="A0A4Q2RF39"/>
<evidence type="ECO:0000256" key="7">
    <source>
        <dbReference type="ARBA" id="ARBA00023136"/>
    </source>
</evidence>
<dbReference type="GO" id="GO:0005886">
    <property type="term" value="C:plasma membrane"/>
    <property type="evidence" value="ECO:0007669"/>
    <property type="project" value="UniProtKB-SubCell"/>
</dbReference>
<evidence type="ECO:0000256" key="2">
    <source>
        <dbReference type="ARBA" id="ARBA00005417"/>
    </source>
</evidence>
<dbReference type="InterPro" id="IPR003439">
    <property type="entry name" value="ABC_transporter-like_ATP-bd"/>
</dbReference>
<reference evidence="9 10" key="1">
    <citation type="submission" date="2018-09" db="EMBL/GenBank/DDBJ databases">
        <authorList>
            <person name="Grouzdev D.S."/>
            <person name="Krutkina M.S."/>
        </authorList>
    </citation>
    <scope>NUCLEOTIDE SEQUENCE [LARGE SCALE GENOMIC DNA]</scope>
    <source>
        <strain evidence="9 10">RmlP001</strain>
    </source>
</reference>
<reference evidence="9 10" key="2">
    <citation type="submission" date="2019-02" db="EMBL/GenBank/DDBJ databases">
        <title>'Lichenibacterium ramalinii' gen. nov. sp. nov., 'Lichenibacterium minor' gen. nov. sp. nov.</title>
        <authorList>
            <person name="Pankratov T."/>
        </authorList>
    </citation>
    <scope>NUCLEOTIDE SEQUENCE [LARGE SCALE GENOMIC DNA]</scope>
    <source>
        <strain evidence="9 10">RmlP001</strain>
    </source>
</reference>
<dbReference type="SUPFAM" id="SSF52540">
    <property type="entry name" value="P-loop containing nucleoside triphosphate hydrolases"/>
    <property type="match status" value="1"/>
</dbReference>
<keyword evidence="3" id="KW-0813">Transport</keyword>
<keyword evidence="7" id="KW-0472">Membrane</keyword>
<dbReference type="OrthoDB" id="9815712at2"/>
<feature type="domain" description="ABC transporter" evidence="8">
    <location>
        <begin position="4"/>
        <end position="254"/>
    </location>
</feature>
<dbReference type="EMBL" id="QYBC01000011">
    <property type="protein sequence ID" value="RYB04133.1"/>
    <property type="molecule type" value="Genomic_DNA"/>
</dbReference>
<name>A0A4Q2RF39_9HYPH</name>
<dbReference type="GO" id="GO:0016887">
    <property type="term" value="F:ATP hydrolysis activity"/>
    <property type="evidence" value="ECO:0007669"/>
    <property type="project" value="InterPro"/>
</dbReference>
<dbReference type="RefSeq" id="WP_129219827.1">
    <property type="nucleotide sequence ID" value="NZ_QYBC01000011.1"/>
</dbReference>
<dbReference type="Pfam" id="PF00005">
    <property type="entry name" value="ABC_tran"/>
    <property type="match status" value="1"/>
</dbReference>
<evidence type="ECO:0000256" key="6">
    <source>
        <dbReference type="ARBA" id="ARBA00022840"/>
    </source>
</evidence>
<dbReference type="FunFam" id="3.40.50.300:FF:000016">
    <property type="entry name" value="Oligopeptide ABC transporter ATP-binding component"/>
    <property type="match status" value="1"/>
</dbReference>
<protein>
    <submittedName>
        <fullName evidence="9">ABC transporter ATP-binding protein</fullName>
    </submittedName>
</protein>